<comment type="cofactor">
    <cofactor evidence="1">
        <name>heme</name>
        <dbReference type="ChEBI" id="CHEBI:30413"/>
    </cofactor>
</comment>
<organism evidence="9 10">
    <name type="scientific">Fibroporia radiculosa</name>
    <dbReference type="NCBI Taxonomy" id="599839"/>
    <lineage>
        <taxon>Eukaryota</taxon>
        <taxon>Fungi</taxon>
        <taxon>Dikarya</taxon>
        <taxon>Basidiomycota</taxon>
        <taxon>Agaricomycotina</taxon>
        <taxon>Agaricomycetes</taxon>
        <taxon>Polyporales</taxon>
        <taxon>Fibroporiaceae</taxon>
        <taxon>Fibroporia</taxon>
    </lineage>
</organism>
<dbReference type="PANTHER" id="PTHR24305:SF166">
    <property type="entry name" value="CYTOCHROME P450 12A4, MITOCHONDRIAL-RELATED"/>
    <property type="match status" value="1"/>
</dbReference>
<evidence type="ECO:0000256" key="5">
    <source>
        <dbReference type="ARBA" id="ARBA00022723"/>
    </source>
</evidence>
<evidence type="ECO:0000256" key="7">
    <source>
        <dbReference type="ARBA" id="ARBA00023004"/>
    </source>
</evidence>
<dbReference type="InterPro" id="IPR002403">
    <property type="entry name" value="Cyt_P450_E_grp-IV"/>
</dbReference>
<dbReference type="PRINTS" id="PR00385">
    <property type="entry name" value="P450"/>
</dbReference>
<dbReference type="GO" id="GO:0005506">
    <property type="term" value="F:iron ion binding"/>
    <property type="evidence" value="ECO:0007669"/>
    <property type="project" value="InterPro"/>
</dbReference>
<evidence type="ECO:0000313" key="9">
    <source>
        <dbReference type="EMBL" id="CCM04148.1"/>
    </source>
</evidence>
<keyword evidence="8" id="KW-0503">Monooxygenase</keyword>
<keyword evidence="7" id="KW-0408">Iron</keyword>
<name>J4GB40_9APHY</name>
<dbReference type="HOGENOM" id="CLU_001570_5_11_1"/>
<dbReference type="PANTHER" id="PTHR24305">
    <property type="entry name" value="CYTOCHROME P450"/>
    <property type="match status" value="1"/>
</dbReference>
<dbReference type="PRINTS" id="PR00465">
    <property type="entry name" value="EP450IV"/>
</dbReference>
<reference evidence="9 10" key="1">
    <citation type="journal article" date="2012" name="Appl. Environ. Microbiol.">
        <title>Short-read sequencing for genomic analysis of the brown rot fungus Fibroporia radiculosa.</title>
        <authorList>
            <person name="Tang J.D."/>
            <person name="Perkins A.D."/>
            <person name="Sonstegard T.S."/>
            <person name="Schroeder S.G."/>
            <person name="Burgess S.C."/>
            <person name="Diehl S.V."/>
        </authorList>
    </citation>
    <scope>NUCLEOTIDE SEQUENCE [LARGE SCALE GENOMIC DNA]</scope>
    <source>
        <strain evidence="9 10">TFFH 294</strain>
    </source>
</reference>
<evidence type="ECO:0000256" key="4">
    <source>
        <dbReference type="ARBA" id="ARBA00022617"/>
    </source>
</evidence>
<dbReference type="RefSeq" id="XP_012183431.1">
    <property type="nucleotide sequence ID" value="XM_012328041.1"/>
</dbReference>
<dbReference type="EMBL" id="HE797143">
    <property type="protein sequence ID" value="CCM04148.1"/>
    <property type="molecule type" value="Genomic_DNA"/>
</dbReference>
<dbReference type="OrthoDB" id="1470350at2759"/>
<evidence type="ECO:0008006" key="11">
    <source>
        <dbReference type="Google" id="ProtNLM"/>
    </source>
</evidence>
<keyword evidence="10" id="KW-1185">Reference proteome</keyword>
<keyword evidence="6" id="KW-0560">Oxidoreductase</keyword>
<dbReference type="AlphaFoldDB" id="J4GB40"/>
<dbReference type="GO" id="GO:0020037">
    <property type="term" value="F:heme binding"/>
    <property type="evidence" value="ECO:0007669"/>
    <property type="project" value="InterPro"/>
</dbReference>
<dbReference type="InterPro" id="IPR050121">
    <property type="entry name" value="Cytochrome_P450_monoxygenase"/>
</dbReference>
<dbReference type="GO" id="GO:0016705">
    <property type="term" value="F:oxidoreductase activity, acting on paired donors, with incorporation or reduction of molecular oxygen"/>
    <property type="evidence" value="ECO:0007669"/>
    <property type="project" value="InterPro"/>
</dbReference>
<keyword evidence="5" id="KW-0479">Metal-binding</keyword>
<evidence type="ECO:0000256" key="1">
    <source>
        <dbReference type="ARBA" id="ARBA00001971"/>
    </source>
</evidence>
<protein>
    <recommendedName>
        <fullName evidence="11">Cytochrome P450</fullName>
    </recommendedName>
</protein>
<comment type="pathway">
    <text evidence="2">Secondary metabolite biosynthesis.</text>
</comment>
<sequence length="200" mass="22665">MKLIADKKAEIINAAKIGQKREILRNRDILTLLINANMSDEILENHRPSDEDVLAQISTFLVAGHERTSNTTTWCLFALAYAPEIQRKLRDELFGVPTEQPSMDELNDLPYLDAVVRETMRFHAPVADTNRHSASPFTDTHGQAHDVVRVQKGCVIFISIFAMNKSKDLWGQDAHDFNPERWITGVPDTVQQIPGVWSNM</sequence>
<dbReference type="GeneID" id="24099059"/>
<evidence type="ECO:0000256" key="6">
    <source>
        <dbReference type="ARBA" id="ARBA00023002"/>
    </source>
</evidence>
<comment type="similarity">
    <text evidence="3">Belongs to the cytochrome P450 family.</text>
</comment>
<accession>J4GB40</accession>
<dbReference type="SUPFAM" id="SSF48264">
    <property type="entry name" value="Cytochrome P450"/>
    <property type="match status" value="1"/>
</dbReference>
<dbReference type="InParanoid" id="J4GB40"/>
<dbReference type="InterPro" id="IPR001128">
    <property type="entry name" value="Cyt_P450"/>
</dbReference>
<dbReference type="Proteomes" id="UP000006352">
    <property type="component" value="Unassembled WGS sequence"/>
</dbReference>
<dbReference type="STRING" id="599839.J4GB40"/>
<proteinExistence type="inferred from homology"/>
<dbReference type="Pfam" id="PF00067">
    <property type="entry name" value="p450"/>
    <property type="match status" value="1"/>
</dbReference>
<evidence type="ECO:0000313" key="10">
    <source>
        <dbReference type="Proteomes" id="UP000006352"/>
    </source>
</evidence>
<dbReference type="Gene3D" id="1.10.630.10">
    <property type="entry name" value="Cytochrome P450"/>
    <property type="match status" value="1"/>
</dbReference>
<evidence type="ECO:0000256" key="3">
    <source>
        <dbReference type="ARBA" id="ARBA00010617"/>
    </source>
</evidence>
<gene>
    <name evidence="9" type="ORF">FIBRA_06310</name>
</gene>
<evidence type="ECO:0000256" key="2">
    <source>
        <dbReference type="ARBA" id="ARBA00005179"/>
    </source>
</evidence>
<dbReference type="InterPro" id="IPR036396">
    <property type="entry name" value="Cyt_P450_sf"/>
</dbReference>
<dbReference type="GO" id="GO:0004497">
    <property type="term" value="F:monooxygenase activity"/>
    <property type="evidence" value="ECO:0007669"/>
    <property type="project" value="UniProtKB-KW"/>
</dbReference>
<evidence type="ECO:0000256" key="8">
    <source>
        <dbReference type="ARBA" id="ARBA00023033"/>
    </source>
</evidence>
<keyword evidence="4" id="KW-0349">Heme</keyword>